<comment type="cofactor">
    <cofactor evidence="1">
        <name>Zn(2+)</name>
        <dbReference type="ChEBI" id="CHEBI:29105"/>
    </cofactor>
</comment>
<accession>A0A419F1Z8</accession>
<gene>
    <name evidence="4" type="ORF">C4532_06175</name>
</gene>
<evidence type="ECO:0000313" key="4">
    <source>
        <dbReference type="EMBL" id="RJP72337.1"/>
    </source>
</evidence>
<dbReference type="AlphaFoldDB" id="A0A419F1Z8"/>
<dbReference type="PANTHER" id="PTHR12756:SF11">
    <property type="entry name" value="CYTOSOLIC CARBOXYPEPTIDASE 1"/>
    <property type="match status" value="1"/>
</dbReference>
<feature type="active site" description="Proton donor/acceptor" evidence="2">
    <location>
        <position position="322"/>
    </location>
</feature>
<organism evidence="4 5">
    <name type="scientific">Candidatus Abyssobacteria bacterium SURF_17</name>
    <dbReference type="NCBI Taxonomy" id="2093361"/>
    <lineage>
        <taxon>Bacteria</taxon>
        <taxon>Pseudomonadati</taxon>
        <taxon>Candidatus Hydrogenedentota</taxon>
        <taxon>Candidatus Abyssobacteria</taxon>
    </lineage>
</organism>
<evidence type="ECO:0000259" key="3">
    <source>
        <dbReference type="PROSITE" id="PS52035"/>
    </source>
</evidence>
<proteinExistence type="inferred from homology"/>
<feature type="domain" description="Peptidase M14" evidence="3">
    <location>
        <begin position="108"/>
        <end position="348"/>
    </location>
</feature>
<comment type="caution">
    <text evidence="4">The sequence shown here is derived from an EMBL/GenBank/DDBJ whole genome shotgun (WGS) entry which is preliminary data.</text>
</comment>
<comment type="similarity">
    <text evidence="2">Belongs to the peptidase M14 family.</text>
</comment>
<dbReference type="EMBL" id="QZKI01000046">
    <property type="protein sequence ID" value="RJP72337.1"/>
    <property type="molecule type" value="Genomic_DNA"/>
</dbReference>
<evidence type="ECO:0000313" key="5">
    <source>
        <dbReference type="Proteomes" id="UP000285961"/>
    </source>
</evidence>
<dbReference type="Gene3D" id="3.40.630.10">
    <property type="entry name" value="Zn peptidases"/>
    <property type="match status" value="1"/>
</dbReference>
<dbReference type="PANTHER" id="PTHR12756">
    <property type="entry name" value="CYTOSOLIC CARBOXYPEPTIDASE"/>
    <property type="match status" value="1"/>
</dbReference>
<dbReference type="Proteomes" id="UP000285961">
    <property type="component" value="Unassembled WGS sequence"/>
</dbReference>
<reference evidence="4 5" key="1">
    <citation type="journal article" date="2017" name="ISME J.">
        <title>Energy and carbon metabolisms in a deep terrestrial subsurface fluid microbial community.</title>
        <authorList>
            <person name="Momper L."/>
            <person name="Jungbluth S.P."/>
            <person name="Lee M.D."/>
            <person name="Amend J.P."/>
        </authorList>
    </citation>
    <scope>NUCLEOTIDE SEQUENCE [LARGE SCALE GENOMIC DNA]</scope>
    <source>
        <strain evidence="4">SURF_17</strain>
    </source>
</reference>
<sequence>MDITGAFQGGNPQDLQSIVPLGNGSFAIYPFSEDEDACYKFRLDVKVIANGTEASRRVKLQIHWGDVRYIAYRTRIFAGRNGDDWTCHDGTADGDVAHFELDVPPGETYLTLNPKYDYDDYLRLIRRGGDSRSVATEMVTQTLEGREIWLLATRNQERVPKIMVTARAHPYETGGSYCIEGILDDILDGRAEYLQSAHVFVLPMLSPDGVSNGLCKLSRTGGEDIARSENRNDPLVASLFSLVERIQPHFILDLHNWMIPSRNGLYYEKPRWMRQFVENMGRRGHNDREWTYGTRKKFFAESPTGLKAFAKRQFGTRCMTVEYPWFGRSVVQMKRLGSDSLRTVVEMLVK</sequence>
<dbReference type="InterPro" id="IPR000834">
    <property type="entry name" value="Peptidase_M14"/>
</dbReference>
<dbReference type="SUPFAM" id="SSF53187">
    <property type="entry name" value="Zn-dependent exopeptidases"/>
    <property type="match status" value="1"/>
</dbReference>
<dbReference type="Pfam" id="PF00246">
    <property type="entry name" value="Peptidase_M14"/>
    <property type="match status" value="1"/>
</dbReference>
<dbReference type="GO" id="GO:0006508">
    <property type="term" value="P:proteolysis"/>
    <property type="evidence" value="ECO:0007669"/>
    <property type="project" value="InterPro"/>
</dbReference>
<protein>
    <recommendedName>
        <fullName evidence="3">Peptidase M14 domain-containing protein</fullName>
    </recommendedName>
</protein>
<dbReference type="InterPro" id="IPR050821">
    <property type="entry name" value="Cytosolic_carboxypeptidase"/>
</dbReference>
<evidence type="ECO:0000256" key="1">
    <source>
        <dbReference type="ARBA" id="ARBA00001947"/>
    </source>
</evidence>
<dbReference type="GO" id="GO:0008270">
    <property type="term" value="F:zinc ion binding"/>
    <property type="evidence" value="ECO:0007669"/>
    <property type="project" value="InterPro"/>
</dbReference>
<dbReference type="PROSITE" id="PS52035">
    <property type="entry name" value="PEPTIDASE_M14"/>
    <property type="match status" value="1"/>
</dbReference>
<name>A0A419F1Z8_9BACT</name>
<evidence type="ECO:0000256" key="2">
    <source>
        <dbReference type="PROSITE-ProRule" id="PRU01379"/>
    </source>
</evidence>
<dbReference type="GO" id="GO:0004181">
    <property type="term" value="F:metallocarboxypeptidase activity"/>
    <property type="evidence" value="ECO:0007669"/>
    <property type="project" value="InterPro"/>
</dbReference>